<keyword evidence="4" id="KW-0125">Carotenoid biosynthesis</keyword>
<dbReference type="GO" id="GO:0016117">
    <property type="term" value="P:carotenoid biosynthetic process"/>
    <property type="evidence" value="ECO:0007669"/>
    <property type="project" value="UniProtKB-KW"/>
</dbReference>
<evidence type="ECO:0000313" key="8">
    <source>
        <dbReference type="Proteomes" id="UP001515480"/>
    </source>
</evidence>
<comment type="pathway">
    <text evidence="1">Carotenoid biosynthesis; beta-carotene biosynthesis.</text>
</comment>
<evidence type="ECO:0000256" key="5">
    <source>
        <dbReference type="ARBA" id="ARBA00023027"/>
    </source>
</evidence>
<name>A0AB34IJT6_PRYPA</name>
<accession>A0AB34IJT6</accession>
<evidence type="ECO:0000256" key="3">
    <source>
        <dbReference type="ARBA" id="ARBA00012242"/>
    </source>
</evidence>
<reference evidence="7 8" key="1">
    <citation type="journal article" date="2024" name="Science">
        <title>Giant polyketide synthase enzymes in the biosynthesis of giant marine polyether toxins.</title>
        <authorList>
            <person name="Fallon T.R."/>
            <person name="Shende V.V."/>
            <person name="Wierzbicki I.H."/>
            <person name="Pendleton A.L."/>
            <person name="Watervoot N.F."/>
            <person name="Auber R.P."/>
            <person name="Gonzalez D.J."/>
            <person name="Wisecaver J.H."/>
            <person name="Moore B.S."/>
        </authorList>
    </citation>
    <scope>NUCLEOTIDE SEQUENCE [LARGE SCALE GENOMIC DNA]</scope>
    <source>
        <strain evidence="7 8">12B1</strain>
    </source>
</reference>
<evidence type="ECO:0000313" key="7">
    <source>
        <dbReference type="EMBL" id="KAL1499486.1"/>
    </source>
</evidence>
<comment type="caution">
    <text evidence="7">The sequence shown here is derived from an EMBL/GenBank/DDBJ whole genome shotgun (WGS) entry which is preliminary data.</text>
</comment>
<dbReference type="NCBIfam" id="TIGR01790">
    <property type="entry name" value="carotene-cycl"/>
    <property type="match status" value="1"/>
</dbReference>
<evidence type="ECO:0000256" key="2">
    <source>
        <dbReference type="ARBA" id="ARBA00006599"/>
    </source>
</evidence>
<dbReference type="EMBL" id="JBGBPQ010000025">
    <property type="protein sequence ID" value="KAL1499486.1"/>
    <property type="molecule type" value="Genomic_DNA"/>
</dbReference>
<keyword evidence="5" id="KW-0520">NAD</keyword>
<dbReference type="EC" id="5.5.1.19" evidence="3"/>
<gene>
    <name evidence="7" type="ORF">AB1Y20_011689</name>
</gene>
<dbReference type="AlphaFoldDB" id="A0AB34IJT6"/>
<dbReference type="Gene3D" id="3.50.50.60">
    <property type="entry name" value="FAD/NAD(P)-binding domain"/>
    <property type="match status" value="1"/>
</dbReference>
<dbReference type="PANTHER" id="PTHR39757:SF5">
    <property type="entry name" value="OS02G0190600 PROTEIN"/>
    <property type="match status" value="1"/>
</dbReference>
<evidence type="ECO:0000256" key="4">
    <source>
        <dbReference type="ARBA" id="ARBA00022746"/>
    </source>
</evidence>
<dbReference type="Proteomes" id="UP001515480">
    <property type="component" value="Unassembled WGS sequence"/>
</dbReference>
<dbReference type="Pfam" id="PF05834">
    <property type="entry name" value="Lycopene_cycl"/>
    <property type="match status" value="1"/>
</dbReference>
<dbReference type="GO" id="GO:0016705">
    <property type="term" value="F:oxidoreductase activity, acting on paired donors, with incorporation or reduction of molecular oxygen"/>
    <property type="evidence" value="ECO:0007669"/>
    <property type="project" value="InterPro"/>
</dbReference>
<comment type="pathway">
    <text evidence="6">Carotenoid biosynthesis; beta-zeacarotene biosynthesis.</text>
</comment>
<dbReference type="InterPro" id="IPR010108">
    <property type="entry name" value="Lycopene_cyclase_b/e"/>
</dbReference>
<dbReference type="SUPFAM" id="SSF51905">
    <property type="entry name" value="FAD/NAD(P)-binding domain"/>
    <property type="match status" value="1"/>
</dbReference>
<keyword evidence="8" id="KW-1185">Reference proteome</keyword>
<dbReference type="GO" id="GO:0016860">
    <property type="term" value="F:intramolecular oxidoreductase activity"/>
    <property type="evidence" value="ECO:0007669"/>
    <property type="project" value="UniProtKB-ARBA"/>
</dbReference>
<comment type="similarity">
    <text evidence="2">Belongs to the lycopene cyclase family.</text>
</comment>
<dbReference type="PANTHER" id="PTHR39757">
    <property type="match status" value="1"/>
</dbReference>
<dbReference type="InterPro" id="IPR036188">
    <property type="entry name" value="FAD/NAD-bd_sf"/>
</dbReference>
<organism evidence="7 8">
    <name type="scientific">Prymnesium parvum</name>
    <name type="common">Toxic golden alga</name>
    <dbReference type="NCBI Taxonomy" id="97485"/>
    <lineage>
        <taxon>Eukaryota</taxon>
        <taxon>Haptista</taxon>
        <taxon>Haptophyta</taxon>
        <taxon>Prymnesiophyceae</taxon>
        <taxon>Prymnesiales</taxon>
        <taxon>Prymnesiaceae</taxon>
        <taxon>Prymnesium</taxon>
    </lineage>
</organism>
<protein>
    <recommendedName>
        <fullName evidence="3">lycopene beta-cyclase</fullName>
        <ecNumber evidence="3">5.5.1.19</ecNumber>
    </recommendedName>
</protein>
<sequence>MLALIALPDSFIQRGAPAGRASLSPRSARMTFSADDAVDVAVIGGGPAGYTMAALLGGTHGRSVMLVDPDPEAEWPNNYGSWRSEWEELSRRLGMPETLKCTKHEWEVTDCYFGGSFGTEWEKRLRLDVPYVQVDRHALKAALRRRIDEAGVTMAKATLQARRIAPNLFDANLVHDASGSLLTLSNGKSVRASVVVDATGFESKMVARETDAMAGLWKPLRPGYQIAYGFCCELEAGHDPYASQAMTLFDYRTDHFEEAAKAGGAEAAAWLKDAETRPSFMYVMPQGLSASGFQKAFFEETSLVGRDERRLEFAELKRRAELRLKHLGIKVRPGTIEEEEYCYIPMGGNLPDPSQRIVAIGGAAATVHPATGYQLCRMLASSTDVAAALSEELKKDKLDPDAAAAAAYRALWSPAQRLQRDFQVFGGEFLGAQQVKYLRGFFDAFFQLDQAVWGGFLAGWPGLPGNENHDRWDKRLKFGISLAVRFPPEVTVMLIAYAIRFSVEFGPSLLRSFVSPLFGEVVPYDARATRDAMSLIYVQGDEDAKNEARTMMKEMTSSPKQLNDAR</sequence>
<evidence type="ECO:0000256" key="1">
    <source>
        <dbReference type="ARBA" id="ARBA00005089"/>
    </source>
</evidence>
<proteinExistence type="inferred from homology"/>
<evidence type="ECO:0000256" key="6">
    <source>
        <dbReference type="ARBA" id="ARBA00037906"/>
    </source>
</evidence>